<accession>A0ACC0G2Q7</accession>
<name>A0ACC0G2Q7_9ERIC</name>
<evidence type="ECO:0000313" key="2">
    <source>
        <dbReference type="Proteomes" id="UP001060215"/>
    </source>
</evidence>
<dbReference type="Proteomes" id="UP001060215">
    <property type="component" value="Chromosome 12"/>
</dbReference>
<keyword evidence="2" id="KW-1185">Reference proteome</keyword>
<proteinExistence type="predicted"/>
<evidence type="ECO:0000313" key="1">
    <source>
        <dbReference type="EMBL" id="KAI7994793.1"/>
    </source>
</evidence>
<sequence>MIASPIPQSSPIFLSYSFETTLKDGTLLSRSWKKTVSQEAKVLGMSLKLGILNTRHGLTFKPSLDEQTLELQVKTSIGAKAISQQRLAAAEAKIADLRQKLEASKREKSRLSDILKSKHEENEAYISEIEVNEVGSVTKSIEAMKISKRVGSSIADFPTGLDMVVALLKMTIMTVLSD</sequence>
<comment type="caution">
    <text evidence="1">The sequence shown here is derived from an EMBL/GenBank/DDBJ whole genome shotgun (WGS) entry which is preliminary data.</text>
</comment>
<gene>
    <name evidence="1" type="ORF">LOK49_LG11G02867</name>
</gene>
<dbReference type="EMBL" id="CM045769">
    <property type="protein sequence ID" value="KAI7994793.1"/>
    <property type="molecule type" value="Genomic_DNA"/>
</dbReference>
<organism evidence="1 2">
    <name type="scientific">Camellia lanceoleosa</name>
    <dbReference type="NCBI Taxonomy" id="1840588"/>
    <lineage>
        <taxon>Eukaryota</taxon>
        <taxon>Viridiplantae</taxon>
        <taxon>Streptophyta</taxon>
        <taxon>Embryophyta</taxon>
        <taxon>Tracheophyta</taxon>
        <taxon>Spermatophyta</taxon>
        <taxon>Magnoliopsida</taxon>
        <taxon>eudicotyledons</taxon>
        <taxon>Gunneridae</taxon>
        <taxon>Pentapetalae</taxon>
        <taxon>asterids</taxon>
        <taxon>Ericales</taxon>
        <taxon>Theaceae</taxon>
        <taxon>Camellia</taxon>
    </lineage>
</organism>
<protein>
    <submittedName>
        <fullName evidence="1">E3 ubiquitin-protein ligase BRE1-like 1</fullName>
    </submittedName>
</protein>
<reference evidence="1 2" key="1">
    <citation type="journal article" date="2022" name="Plant J.">
        <title>Chromosome-level genome of Camellia lanceoleosa provides a valuable resource for understanding genome evolution and self-incompatibility.</title>
        <authorList>
            <person name="Gong W."/>
            <person name="Xiao S."/>
            <person name="Wang L."/>
            <person name="Liao Z."/>
            <person name="Chang Y."/>
            <person name="Mo W."/>
            <person name="Hu G."/>
            <person name="Li W."/>
            <person name="Zhao G."/>
            <person name="Zhu H."/>
            <person name="Hu X."/>
            <person name="Ji K."/>
            <person name="Xiang X."/>
            <person name="Song Q."/>
            <person name="Yuan D."/>
            <person name="Jin S."/>
            <person name="Zhang L."/>
        </authorList>
    </citation>
    <scope>NUCLEOTIDE SEQUENCE [LARGE SCALE GENOMIC DNA]</scope>
    <source>
        <strain evidence="1">SQ_2022a</strain>
    </source>
</reference>